<keyword evidence="8" id="KW-0560">Oxidoreductase</keyword>
<dbReference type="GO" id="GO:0042167">
    <property type="term" value="P:heme catabolic process"/>
    <property type="evidence" value="ECO:0007669"/>
    <property type="project" value="TreeGrafter"/>
</dbReference>
<evidence type="ECO:0000256" key="5">
    <source>
        <dbReference type="ARBA" id="ARBA00022741"/>
    </source>
</evidence>
<keyword evidence="12" id="KW-1185">Reference proteome</keyword>
<proteinExistence type="inferred from homology"/>
<evidence type="ECO:0000313" key="12">
    <source>
        <dbReference type="Proteomes" id="UP000677537"/>
    </source>
</evidence>
<evidence type="ECO:0000256" key="8">
    <source>
        <dbReference type="ARBA" id="ARBA00023002"/>
    </source>
</evidence>
<keyword evidence="5" id="KW-0547">Nucleotide-binding</keyword>
<dbReference type="PANTHER" id="PTHR47878:SF1">
    <property type="entry name" value="FLAVODOXIN_FERREDOXIN--NADP REDUCTASE"/>
    <property type="match status" value="1"/>
</dbReference>
<dbReference type="InterPro" id="IPR033892">
    <property type="entry name" value="FNR_bac"/>
</dbReference>
<dbReference type="GO" id="GO:0000166">
    <property type="term" value="F:nucleotide binding"/>
    <property type="evidence" value="ECO:0007669"/>
    <property type="project" value="UniProtKB-KW"/>
</dbReference>
<evidence type="ECO:0000256" key="7">
    <source>
        <dbReference type="ARBA" id="ARBA00022857"/>
    </source>
</evidence>
<dbReference type="GO" id="GO:0034599">
    <property type="term" value="P:cellular response to oxidative stress"/>
    <property type="evidence" value="ECO:0007669"/>
    <property type="project" value="TreeGrafter"/>
</dbReference>
<evidence type="ECO:0000259" key="10">
    <source>
        <dbReference type="PROSITE" id="PS51384"/>
    </source>
</evidence>
<dbReference type="EC" id="1.18.1.2" evidence="3"/>
<dbReference type="InterPro" id="IPR051930">
    <property type="entry name" value="FNR_type-1"/>
</dbReference>
<evidence type="ECO:0000256" key="9">
    <source>
        <dbReference type="ARBA" id="ARBA00047776"/>
    </source>
</evidence>
<dbReference type="SUPFAM" id="SSF52343">
    <property type="entry name" value="Ferredoxin reductase-like, C-terminal NADP-linked domain"/>
    <property type="match status" value="1"/>
</dbReference>
<dbReference type="PROSITE" id="PS51384">
    <property type="entry name" value="FAD_FR"/>
    <property type="match status" value="1"/>
</dbReference>
<feature type="domain" description="FAD-binding FR-type" evidence="10">
    <location>
        <begin position="20"/>
        <end position="120"/>
    </location>
</feature>
<dbReference type="Proteomes" id="UP000677537">
    <property type="component" value="Unassembled WGS sequence"/>
</dbReference>
<dbReference type="InterPro" id="IPR039261">
    <property type="entry name" value="FNR_nucleotide-bd"/>
</dbReference>
<evidence type="ECO:0000256" key="2">
    <source>
        <dbReference type="ARBA" id="ARBA00008312"/>
    </source>
</evidence>
<gene>
    <name evidence="11" type="ORF">J5Y10_01900</name>
</gene>
<sequence length="275" mass="31154">MPNDASPSKTGPDPKRPAMSAFHEAEVLEVRHWTDRLFSFRCTREPGFRFLAGQFAMIGLIVEGKPLLRAYSVASPPWEETLEFLSIKVQDGPLTSRLQNIQVGDTVLVNRKPVGTLLLDNLLPGKNLWFLSTGTGLAPFMSLIREPEAYDRFEKVIVTHTVRDVEELAYREYITQDLMQHEFLGEMVREKLIYYPSVTRQEFQTRGRITELMDSGRIYADLGLPPLSPENDRVMLCGSPEMLADTKARLEALGMKEGSAHEPGHFVVERAFVDK</sequence>
<dbReference type="SUPFAM" id="SSF63380">
    <property type="entry name" value="Riboflavin synthase domain-like"/>
    <property type="match status" value="1"/>
</dbReference>
<evidence type="ECO:0000256" key="1">
    <source>
        <dbReference type="ARBA" id="ARBA00001974"/>
    </source>
</evidence>
<keyword evidence="7" id="KW-0521">NADP</keyword>
<dbReference type="InterPro" id="IPR017927">
    <property type="entry name" value="FAD-bd_FR_type"/>
</dbReference>
<protein>
    <recommendedName>
        <fullName evidence="3">ferredoxin--NADP(+) reductase</fullName>
        <ecNumber evidence="3">1.18.1.2</ecNumber>
    </recommendedName>
</protein>
<dbReference type="EMBL" id="JAGIZA010000001">
    <property type="protein sequence ID" value="MBP0491528.1"/>
    <property type="molecule type" value="Genomic_DNA"/>
</dbReference>
<keyword evidence="6" id="KW-0274">FAD</keyword>
<keyword evidence="4" id="KW-0285">Flavoprotein</keyword>
<evidence type="ECO:0000313" key="11">
    <source>
        <dbReference type="EMBL" id="MBP0491528.1"/>
    </source>
</evidence>
<evidence type="ECO:0000256" key="4">
    <source>
        <dbReference type="ARBA" id="ARBA00022630"/>
    </source>
</evidence>
<comment type="cofactor">
    <cofactor evidence="1">
        <name>FAD</name>
        <dbReference type="ChEBI" id="CHEBI:57692"/>
    </cofactor>
</comment>
<dbReference type="Gene3D" id="3.40.50.80">
    <property type="entry name" value="Nucleotide-binding domain of ferredoxin-NADP reductase (FNR) module"/>
    <property type="match status" value="1"/>
</dbReference>
<name>A0A940MTR3_9PROT</name>
<dbReference type="InterPro" id="IPR017938">
    <property type="entry name" value="Riboflavin_synthase-like_b-brl"/>
</dbReference>
<dbReference type="Gene3D" id="2.40.30.10">
    <property type="entry name" value="Translation factors"/>
    <property type="match status" value="1"/>
</dbReference>
<evidence type="ECO:0000256" key="3">
    <source>
        <dbReference type="ARBA" id="ARBA00013223"/>
    </source>
</evidence>
<dbReference type="AlphaFoldDB" id="A0A940MTR3"/>
<dbReference type="InterPro" id="IPR001433">
    <property type="entry name" value="OxRdtase_FAD/NAD-bd"/>
</dbReference>
<reference evidence="11" key="1">
    <citation type="submission" date="2021-03" db="EMBL/GenBank/DDBJ databases">
        <authorList>
            <person name="So Y."/>
        </authorList>
    </citation>
    <scope>NUCLEOTIDE SEQUENCE</scope>
    <source>
        <strain evidence="11">SG15</strain>
    </source>
</reference>
<evidence type="ECO:0000256" key="6">
    <source>
        <dbReference type="ARBA" id="ARBA00022827"/>
    </source>
</evidence>
<organism evidence="11 12">
    <name type="scientific">Roseomonas indoligenes</name>
    <dbReference type="NCBI Taxonomy" id="2820811"/>
    <lineage>
        <taxon>Bacteria</taxon>
        <taxon>Pseudomonadati</taxon>
        <taxon>Pseudomonadota</taxon>
        <taxon>Alphaproteobacteria</taxon>
        <taxon>Acetobacterales</taxon>
        <taxon>Roseomonadaceae</taxon>
        <taxon>Roseomonas</taxon>
    </lineage>
</organism>
<dbReference type="PANTHER" id="PTHR47878">
    <property type="entry name" value="OXIDOREDUCTASE FAD/NAD(P)-BINDING DOMAIN PROTEIN"/>
    <property type="match status" value="1"/>
</dbReference>
<comment type="catalytic activity">
    <reaction evidence="9">
        <text>2 reduced [2Fe-2S]-[ferredoxin] + NADP(+) + H(+) = 2 oxidized [2Fe-2S]-[ferredoxin] + NADPH</text>
        <dbReference type="Rhea" id="RHEA:20125"/>
        <dbReference type="Rhea" id="RHEA-COMP:10000"/>
        <dbReference type="Rhea" id="RHEA-COMP:10001"/>
        <dbReference type="ChEBI" id="CHEBI:15378"/>
        <dbReference type="ChEBI" id="CHEBI:33737"/>
        <dbReference type="ChEBI" id="CHEBI:33738"/>
        <dbReference type="ChEBI" id="CHEBI:57783"/>
        <dbReference type="ChEBI" id="CHEBI:58349"/>
        <dbReference type="EC" id="1.18.1.2"/>
    </reaction>
</comment>
<comment type="caution">
    <text evidence="11">The sequence shown here is derived from an EMBL/GenBank/DDBJ whole genome shotgun (WGS) entry which is preliminary data.</text>
</comment>
<comment type="similarity">
    <text evidence="2">Belongs to the ferredoxin--NADP reductase type 1 family.</text>
</comment>
<dbReference type="GO" id="GO:0004324">
    <property type="term" value="F:ferredoxin-NADP+ reductase activity"/>
    <property type="evidence" value="ECO:0007669"/>
    <property type="project" value="UniProtKB-EC"/>
</dbReference>
<accession>A0A940MTR3</accession>
<dbReference type="Pfam" id="PF00970">
    <property type="entry name" value="FAD_binding_6"/>
    <property type="match status" value="1"/>
</dbReference>
<dbReference type="Pfam" id="PF00175">
    <property type="entry name" value="NAD_binding_1"/>
    <property type="match status" value="1"/>
</dbReference>
<dbReference type="CDD" id="cd06195">
    <property type="entry name" value="FNR1"/>
    <property type="match status" value="1"/>
</dbReference>
<dbReference type="InterPro" id="IPR008333">
    <property type="entry name" value="Cbr1-like_FAD-bd_dom"/>
</dbReference>